<protein>
    <submittedName>
        <fullName evidence="3">Uncharacterized protein</fullName>
    </submittedName>
</protein>
<name>A0A6U4VYS9_HEMAN</name>
<evidence type="ECO:0000256" key="1">
    <source>
        <dbReference type="SAM" id="MobiDB-lite"/>
    </source>
</evidence>
<dbReference type="EMBL" id="HBFK01035541">
    <property type="protein sequence ID" value="CAD8755031.1"/>
    <property type="molecule type" value="Transcribed_RNA"/>
</dbReference>
<reference evidence="3" key="1">
    <citation type="submission" date="2021-01" db="EMBL/GenBank/DDBJ databases">
        <authorList>
            <person name="Corre E."/>
            <person name="Pelletier E."/>
            <person name="Niang G."/>
            <person name="Scheremetjew M."/>
            <person name="Finn R."/>
            <person name="Kale V."/>
            <person name="Holt S."/>
            <person name="Cochrane G."/>
            <person name="Meng A."/>
            <person name="Brown T."/>
            <person name="Cohen L."/>
        </authorList>
    </citation>
    <scope>NUCLEOTIDE SEQUENCE</scope>
    <source>
        <strain evidence="2">CCMP441</strain>
        <strain evidence="3">CCMP644</strain>
    </source>
</reference>
<sequence length="232" mass="25075">MGAAPSGLDCDCDCSDGHSEGMLQRDRGAVSVAPLSYATQMQTPPTRLKQPAPIKAKSDAGSGRQLDFGGSRNARGGILKEAAQGGESGTPSSRVKAKEIKPLMSVQEIQRLEEEEALMEMGIGSKSWSPDPKAAREKALRVLAMEGKVWICKHCKLVNKRANGTVCSRCQNALKDHKQTMHEMEADLYDVLSEAKTSQESLEVLKRYVESPLGEGPRAPPKNEGVRVSRDG</sequence>
<gene>
    <name evidence="3" type="ORF">HAND00432_LOCUS13315</name>
    <name evidence="2" type="ORF">HAND1043_LOCUS21539</name>
</gene>
<evidence type="ECO:0000313" key="3">
    <source>
        <dbReference type="EMBL" id="CAD8958776.1"/>
    </source>
</evidence>
<dbReference type="AlphaFoldDB" id="A0A6U4VYS9"/>
<feature type="region of interest" description="Disordered" evidence="1">
    <location>
        <begin position="1"/>
        <end position="73"/>
    </location>
</feature>
<proteinExistence type="predicted"/>
<feature type="region of interest" description="Disordered" evidence="1">
    <location>
        <begin position="209"/>
        <end position="232"/>
    </location>
</feature>
<organism evidence="3">
    <name type="scientific">Hemiselmis andersenii</name>
    <name type="common">Cryptophyte alga</name>
    <dbReference type="NCBI Taxonomy" id="464988"/>
    <lineage>
        <taxon>Eukaryota</taxon>
        <taxon>Cryptophyceae</taxon>
        <taxon>Cryptomonadales</taxon>
        <taxon>Hemiselmidaceae</taxon>
        <taxon>Hemiselmis</taxon>
    </lineage>
</organism>
<evidence type="ECO:0000313" key="2">
    <source>
        <dbReference type="EMBL" id="CAD8755031.1"/>
    </source>
</evidence>
<accession>A0A6U4VYS9</accession>
<feature type="compositionally biased region" description="Basic and acidic residues" evidence="1">
    <location>
        <begin position="15"/>
        <end position="28"/>
    </location>
</feature>
<dbReference type="EMBL" id="HBFX01021855">
    <property type="protein sequence ID" value="CAD8958776.1"/>
    <property type="molecule type" value="Transcribed_RNA"/>
</dbReference>